<dbReference type="AlphaFoldDB" id="A0A0D3JUC3"/>
<dbReference type="RefSeq" id="XP_005779537.1">
    <property type="nucleotide sequence ID" value="XM_005779480.1"/>
</dbReference>
<dbReference type="Gene3D" id="3.40.50.150">
    <property type="entry name" value="Vaccinia Virus protein VP39"/>
    <property type="match status" value="1"/>
</dbReference>
<evidence type="ECO:0000313" key="1">
    <source>
        <dbReference type="EnsemblProtists" id="EOD27108"/>
    </source>
</evidence>
<reference evidence="1" key="2">
    <citation type="submission" date="2024-10" db="UniProtKB">
        <authorList>
            <consortium name="EnsemblProtists"/>
        </authorList>
    </citation>
    <scope>IDENTIFICATION</scope>
</reference>
<dbReference type="RefSeq" id="XP_005782608.1">
    <property type="nucleotide sequence ID" value="XM_005782551.1"/>
</dbReference>
<evidence type="ECO:0008006" key="3">
    <source>
        <dbReference type="Google" id="ProtNLM"/>
    </source>
</evidence>
<dbReference type="PANTHER" id="PTHR14614">
    <property type="entry name" value="HEPATOCELLULAR CARCINOMA-ASSOCIATED ANTIGEN"/>
    <property type="match status" value="1"/>
</dbReference>
<sequence length="251" mass="25419">MSHRTAIASYLGVGTAFALYTLDEVLDLRQWRVACHRVSAPNLKSPVALSLSARTRPPPIGAMDWPAGRVLLQLALEGDGTTALSPIPARGATVLEIGSGIGTAAIGLALALQAERAEEHGAAEASSASSAPTAIVATDICSDSLANLAANALSHGLRVAGEGEQPPDGSIGVARWDASAADAARSLPLVAPSRLTHVLGADVVYSGGAAGVGEECGGEFVATLRALLEAQPQLQADDAASARPSLRLPRA</sequence>
<name>A0A0D3JUC3_EMIH1</name>
<dbReference type="InterPro" id="IPR019410">
    <property type="entry name" value="Methyltransf_16"/>
</dbReference>
<reference evidence="2" key="1">
    <citation type="journal article" date="2013" name="Nature">
        <title>Pan genome of the phytoplankton Emiliania underpins its global distribution.</title>
        <authorList>
            <person name="Read B.A."/>
            <person name="Kegel J."/>
            <person name="Klute M.J."/>
            <person name="Kuo A."/>
            <person name="Lefebvre S.C."/>
            <person name="Maumus F."/>
            <person name="Mayer C."/>
            <person name="Miller J."/>
            <person name="Monier A."/>
            <person name="Salamov A."/>
            <person name="Young J."/>
            <person name="Aguilar M."/>
            <person name="Claverie J.M."/>
            <person name="Frickenhaus S."/>
            <person name="Gonzalez K."/>
            <person name="Herman E.K."/>
            <person name="Lin Y.C."/>
            <person name="Napier J."/>
            <person name="Ogata H."/>
            <person name="Sarno A.F."/>
            <person name="Shmutz J."/>
            <person name="Schroeder D."/>
            <person name="de Vargas C."/>
            <person name="Verret F."/>
            <person name="von Dassow P."/>
            <person name="Valentin K."/>
            <person name="Van de Peer Y."/>
            <person name="Wheeler G."/>
            <person name="Dacks J.B."/>
            <person name="Delwiche C.F."/>
            <person name="Dyhrman S.T."/>
            <person name="Glockner G."/>
            <person name="John U."/>
            <person name="Richards T."/>
            <person name="Worden A.Z."/>
            <person name="Zhang X."/>
            <person name="Grigoriev I.V."/>
            <person name="Allen A.E."/>
            <person name="Bidle K."/>
            <person name="Borodovsky M."/>
            <person name="Bowler C."/>
            <person name="Brownlee C."/>
            <person name="Cock J.M."/>
            <person name="Elias M."/>
            <person name="Gladyshev V.N."/>
            <person name="Groth M."/>
            <person name="Guda C."/>
            <person name="Hadaegh A."/>
            <person name="Iglesias-Rodriguez M.D."/>
            <person name="Jenkins J."/>
            <person name="Jones B.M."/>
            <person name="Lawson T."/>
            <person name="Leese F."/>
            <person name="Lindquist E."/>
            <person name="Lobanov A."/>
            <person name="Lomsadze A."/>
            <person name="Malik S.B."/>
            <person name="Marsh M.E."/>
            <person name="Mackinder L."/>
            <person name="Mock T."/>
            <person name="Mueller-Roeber B."/>
            <person name="Pagarete A."/>
            <person name="Parker M."/>
            <person name="Probert I."/>
            <person name="Quesneville H."/>
            <person name="Raines C."/>
            <person name="Rensing S.A."/>
            <person name="Riano-Pachon D.M."/>
            <person name="Richier S."/>
            <person name="Rokitta S."/>
            <person name="Shiraiwa Y."/>
            <person name="Soanes D.M."/>
            <person name="van der Giezen M."/>
            <person name="Wahlund T.M."/>
            <person name="Williams B."/>
            <person name="Wilson W."/>
            <person name="Wolfe G."/>
            <person name="Wurch L.L."/>
        </authorList>
    </citation>
    <scope>NUCLEOTIDE SEQUENCE</scope>
</reference>
<keyword evidence="2" id="KW-1185">Reference proteome</keyword>
<accession>A0A0D3JUC3</accession>
<dbReference type="InterPro" id="IPR029063">
    <property type="entry name" value="SAM-dependent_MTases_sf"/>
</dbReference>
<dbReference type="GeneID" id="17275453"/>
<dbReference type="KEGG" id="ehx:EMIHUDRAFT_203675"/>
<dbReference type="KEGG" id="ehx:EMIHUDRAFT_205026"/>
<dbReference type="Proteomes" id="UP000013827">
    <property type="component" value="Unassembled WGS sequence"/>
</dbReference>
<dbReference type="EnsemblProtists" id="EOD27108">
    <property type="protein sequence ID" value="EOD27108"/>
    <property type="gene ID" value="EMIHUDRAFT_205026"/>
</dbReference>
<proteinExistence type="predicted"/>
<dbReference type="SUPFAM" id="SSF53335">
    <property type="entry name" value="S-adenosyl-L-methionine-dependent methyltransferases"/>
    <property type="match status" value="1"/>
</dbReference>
<dbReference type="PaxDb" id="2903-EOD27108"/>
<dbReference type="HOGENOM" id="CLU_1108751_0_0_1"/>
<dbReference type="EnsemblProtists" id="EOD30179">
    <property type="protein sequence ID" value="EOD30179"/>
    <property type="gene ID" value="EMIHUDRAFT_203675"/>
</dbReference>
<dbReference type="GeneID" id="17272654"/>
<protein>
    <recommendedName>
        <fullName evidence="3">Methyltransferase</fullName>
    </recommendedName>
</protein>
<organism evidence="1 2">
    <name type="scientific">Emiliania huxleyi (strain CCMP1516)</name>
    <dbReference type="NCBI Taxonomy" id="280463"/>
    <lineage>
        <taxon>Eukaryota</taxon>
        <taxon>Haptista</taxon>
        <taxon>Haptophyta</taxon>
        <taxon>Prymnesiophyceae</taxon>
        <taxon>Isochrysidales</taxon>
        <taxon>Noelaerhabdaceae</taxon>
        <taxon>Emiliania</taxon>
    </lineage>
</organism>
<evidence type="ECO:0000313" key="2">
    <source>
        <dbReference type="Proteomes" id="UP000013827"/>
    </source>
</evidence>